<dbReference type="Pfam" id="PF01578">
    <property type="entry name" value="Cytochrom_C_asm"/>
    <property type="match status" value="1"/>
</dbReference>
<evidence type="ECO:0000256" key="5">
    <source>
        <dbReference type="ARBA" id="ARBA00022692"/>
    </source>
</evidence>
<feature type="transmembrane region" description="Helical" evidence="11">
    <location>
        <begin position="82"/>
        <end position="109"/>
    </location>
</feature>
<feature type="transmembrane region" description="Helical" evidence="11">
    <location>
        <begin position="312"/>
        <end position="331"/>
    </location>
</feature>
<evidence type="ECO:0000256" key="3">
    <source>
        <dbReference type="ARBA" id="ARBA00022475"/>
    </source>
</evidence>
<accession>A0A4R3UMS7</accession>
<evidence type="ECO:0000313" key="15">
    <source>
        <dbReference type="Proteomes" id="UP000294692"/>
    </source>
</evidence>
<dbReference type="OrthoDB" id="9761451at2"/>
<evidence type="ECO:0000256" key="7">
    <source>
        <dbReference type="ARBA" id="ARBA00022989"/>
    </source>
</evidence>
<feature type="transmembrane region" description="Helical" evidence="11">
    <location>
        <begin position="425"/>
        <end position="442"/>
    </location>
</feature>
<keyword evidence="15" id="KW-1185">Reference proteome</keyword>
<gene>
    <name evidence="14" type="ORF">EV686_11621</name>
</gene>
<dbReference type="GO" id="GO:0017004">
    <property type="term" value="P:cytochrome complex assembly"/>
    <property type="evidence" value="ECO:0007669"/>
    <property type="project" value="UniProtKB-KW"/>
</dbReference>
<dbReference type="GO" id="GO:0015232">
    <property type="term" value="F:heme transmembrane transporter activity"/>
    <property type="evidence" value="ECO:0007669"/>
    <property type="project" value="InterPro"/>
</dbReference>
<comment type="subcellular location">
    <subcellularLocation>
        <location evidence="1">Cell inner membrane</location>
        <topology evidence="1">Multi-pass membrane protein</topology>
    </subcellularLocation>
</comment>
<dbReference type="InterPro" id="IPR032523">
    <property type="entry name" value="CcmF_C"/>
</dbReference>
<comment type="caution">
    <text evidence="14">The sequence shown here is derived from an EMBL/GenBank/DDBJ whole genome shotgun (WGS) entry which is preliminary data.</text>
</comment>
<feature type="domain" description="Cytochrome c-type biogenesis protein CcmF C-terminal" evidence="13">
    <location>
        <begin position="315"/>
        <end position="638"/>
    </location>
</feature>
<keyword evidence="5 11" id="KW-0812">Transmembrane</keyword>
<evidence type="ECO:0000313" key="14">
    <source>
        <dbReference type="EMBL" id="TCU91931.1"/>
    </source>
</evidence>
<feature type="transmembrane region" description="Helical" evidence="11">
    <location>
        <begin position="177"/>
        <end position="197"/>
    </location>
</feature>
<proteinExistence type="inferred from homology"/>
<feature type="transmembrane region" description="Helical" evidence="11">
    <location>
        <begin position="249"/>
        <end position="265"/>
    </location>
</feature>
<name>A0A4R3UMS7_9BURK</name>
<feature type="transmembrane region" description="Helical" evidence="11">
    <location>
        <begin position="6"/>
        <end position="26"/>
    </location>
</feature>
<dbReference type="InterPro" id="IPR003568">
    <property type="entry name" value="Cyt_c_biogenesis_CcmF"/>
</dbReference>
<dbReference type="PRINTS" id="PR01410">
    <property type="entry name" value="CCBIOGENESIS"/>
</dbReference>
<protein>
    <submittedName>
        <fullName evidence="14">Cytochrome c-type biogenesis protein CcmF</fullName>
    </submittedName>
</protein>
<organism evidence="14 15">
    <name type="scientific">Paracandidimonas soli</name>
    <dbReference type="NCBI Taxonomy" id="1917182"/>
    <lineage>
        <taxon>Bacteria</taxon>
        <taxon>Pseudomonadati</taxon>
        <taxon>Pseudomonadota</taxon>
        <taxon>Betaproteobacteria</taxon>
        <taxon>Burkholderiales</taxon>
        <taxon>Alcaligenaceae</taxon>
        <taxon>Paracandidimonas</taxon>
    </lineage>
</organism>
<feature type="transmembrane region" description="Helical" evidence="11">
    <location>
        <begin position="209"/>
        <end position="229"/>
    </location>
</feature>
<dbReference type="Proteomes" id="UP000294692">
    <property type="component" value="Unassembled WGS sequence"/>
</dbReference>
<feature type="transmembrane region" description="Helical" evidence="11">
    <location>
        <begin position="616"/>
        <end position="636"/>
    </location>
</feature>
<evidence type="ECO:0000259" key="12">
    <source>
        <dbReference type="Pfam" id="PF01578"/>
    </source>
</evidence>
<keyword evidence="4" id="KW-0997">Cell inner membrane</keyword>
<evidence type="ECO:0000259" key="13">
    <source>
        <dbReference type="Pfam" id="PF16327"/>
    </source>
</evidence>
<dbReference type="GO" id="GO:0005886">
    <property type="term" value="C:plasma membrane"/>
    <property type="evidence" value="ECO:0007669"/>
    <property type="project" value="UniProtKB-SubCell"/>
</dbReference>
<dbReference type="AlphaFoldDB" id="A0A4R3UMS7"/>
<feature type="transmembrane region" description="Helical" evidence="11">
    <location>
        <begin position="448"/>
        <end position="468"/>
    </location>
</feature>
<evidence type="ECO:0000256" key="11">
    <source>
        <dbReference type="SAM" id="Phobius"/>
    </source>
</evidence>
<feature type="transmembrane region" description="Helical" evidence="11">
    <location>
        <begin position="352"/>
        <end position="373"/>
    </location>
</feature>
<dbReference type="InterPro" id="IPR003567">
    <property type="entry name" value="Cyt_c_biogenesis"/>
</dbReference>
<evidence type="ECO:0000256" key="2">
    <source>
        <dbReference type="ARBA" id="ARBA00009186"/>
    </source>
</evidence>
<evidence type="ECO:0000256" key="9">
    <source>
        <dbReference type="ARBA" id="ARBA00037230"/>
    </source>
</evidence>
<evidence type="ECO:0000256" key="6">
    <source>
        <dbReference type="ARBA" id="ARBA00022748"/>
    </source>
</evidence>
<keyword evidence="8 11" id="KW-0472">Membrane</keyword>
<evidence type="ECO:0000256" key="4">
    <source>
        <dbReference type="ARBA" id="ARBA00022519"/>
    </source>
</evidence>
<comment type="function">
    <text evidence="9">Required for the biogenesis of c-type cytochromes. Possible subunit of a heme lyase.</text>
</comment>
<dbReference type="NCBIfam" id="NF007691">
    <property type="entry name" value="PRK10369.1"/>
    <property type="match status" value="1"/>
</dbReference>
<feature type="transmembrane region" description="Helical" evidence="11">
    <location>
        <begin position="393"/>
        <end position="413"/>
    </location>
</feature>
<keyword evidence="3" id="KW-1003">Cell membrane</keyword>
<feature type="transmembrane region" description="Helical" evidence="11">
    <location>
        <begin position="121"/>
        <end position="142"/>
    </location>
</feature>
<dbReference type="EMBL" id="SMBX01000016">
    <property type="protein sequence ID" value="TCU91931.1"/>
    <property type="molecule type" value="Genomic_DNA"/>
</dbReference>
<dbReference type="NCBIfam" id="TIGR00353">
    <property type="entry name" value="nrfE"/>
    <property type="match status" value="1"/>
</dbReference>
<dbReference type="PANTHER" id="PTHR43653:SF1">
    <property type="entry name" value="CYTOCHROME C-TYPE BIOGENESIS PROTEIN CCMF"/>
    <property type="match status" value="1"/>
</dbReference>
<feature type="region of interest" description="Disordered" evidence="10">
    <location>
        <begin position="647"/>
        <end position="673"/>
    </location>
</feature>
<keyword evidence="6" id="KW-0201">Cytochrome c-type biogenesis</keyword>
<feature type="transmembrane region" description="Helical" evidence="11">
    <location>
        <begin position="38"/>
        <end position="62"/>
    </location>
</feature>
<sequence>MIAELGHYALILALALAFVQATLPLVGAHTGRLGLMRAGSAAAQGQLLFLLFAYACLTWAFIDTDFSVQYVALHSNTATPLIYRITAVWGSHEGSLLLWNLTMAGWMVAVTRYSHGLPPEFLARVMGVLGWVSIGFLLFMLATSNPFIRLLPAAAEGRDLNPLLQDPGMIIHPPLLYMGYVGFSVAFAFALAALISGRLDAAWARWSRPWTTMAWVFLTAGIAIGAGWAYYELGWGGWWFWDPVENSSLMPWLLGTALMHSLAVTEKRGAFRSWTVLLAIGTFSLSLLGAFLVRSGVLTSVHAFAVDPSRGLFILAFLVVIIGASLLLYAWRAPTLGGGGSFGLLSRDTALLCNNVLLSVVAASVLLGTLYPLLLDALNLGKLSVGPPYFETVFVPLMTPVVVLMMLGAFLRWKSDEPVRMLRQLLPTAIACMILGSAAALLSERLGWGAALGLGLAAWVLLGSLQLLAGQLRPRGQAALKQRIVGLSASWWGMWLAHLGIGIFIIGVTLVNSLEISRDVRLHIGGSTDFAGYTLTFQDMREVRMSNYDAARATLLLSRDGRARGSLTPEKRLYIAQQMPMTEASLDIGLWRDIYVALGEPLDDDSWIIHLHYKPFISWIWAGCLLMGIGGISAAADRRYRRKAAAQQRKSSLAPHAAPGMDSAAISSESVQS</sequence>
<comment type="similarity">
    <text evidence="2">Belongs to the CcmF/CycK/Ccl1/NrfE/CcsA family.</text>
</comment>
<evidence type="ECO:0000256" key="8">
    <source>
        <dbReference type="ARBA" id="ARBA00023136"/>
    </source>
</evidence>
<dbReference type="GO" id="GO:0020037">
    <property type="term" value="F:heme binding"/>
    <property type="evidence" value="ECO:0007669"/>
    <property type="project" value="InterPro"/>
</dbReference>
<dbReference type="InterPro" id="IPR002541">
    <property type="entry name" value="Cyt_c_assembly"/>
</dbReference>
<feature type="transmembrane region" description="Helical" evidence="11">
    <location>
        <begin position="489"/>
        <end position="511"/>
    </location>
</feature>
<dbReference type="PANTHER" id="PTHR43653">
    <property type="entry name" value="CYTOCHROME C ASSEMBLY PROTEIN-RELATED"/>
    <property type="match status" value="1"/>
</dbReference>
<evidence type="ECO:0000256" key="1">
    <source>
        <dbReference type="ARBA" id="ARBA00004429"/>
    </source>
</evidence>
<feature type="domain" description="Cytochrome c assembly protein" evidence="12">
    <location>
        <begin position="89"/>
        <end position="295"/>
    </location>
</feature>
<dbReference type="PRINTS" id="PR01411">
    <property type="entry name" value="CCMFBIOGNSIS"/>
</dbReference>
<evidence type="ECO:0000256" key="10">
    <source>
        <dbReference type="SAM" id="MobiDB-lite"/>
    </source>
</evidence>
<keyword evidence="7 11" id="KW-1133">Transmembrane helix</keyword>
<dbReference type="RefSeq" id="WP_132478365.1">
    <property type="nucleotide sequence ID" value="NZ_JBHRVM010000001.1"/>
</dbReference>
<dbReference type="Pfam" id="PF16327">
    <property type="entry name" value="CcmF_C"/>
    <property type="match status" value="1"/>
</dbReference>
<reference evidence="14 15" key="1">
    <citation type="submission" date="2019-03" db="EMBL/GenBank/DDBJ databases">
        <title>Genomic Encyclopedia of Type Strains, Phase IV (KMG-IV): sequencing the most valuable type-strain genomes for metagenomic binning, comparative biology and taxonomic classification.</title>
        <authorList>
            <person name="Goeker M."/>
        </authorList>
    </citation>
    <scope>NUCLEOTIDE SEQUENCE [LARGE SCALE GENOMIC DNA]</scope>
    <source>
        <strain evidence="14 15">DSM 100048</strain>
    </source>
</reference>
<feature type="transmembrane region" description="Helical" evidence="11">
    <location>
        <begin position="274"/>
        <end position="292"/>
    </location>
</feature>